<organism evidence="2 3">
    <name type="scientific">Datura stramonium</name>
    <name type="common">Jimsonweed</name>
    <name type="synonym">Common thornapple</name>
    <dbReference type="NCBI Taxonomy" id="4076"/>
    <lineage>
        <taxon>Eukaryota</taxon>
        <taxon>Viridiplantae</taxon>
        <taxon>Streptophyta</taxon>
        <taxon>Embryophyta</taxon>
        <taxon>Tracheophyta</taxon>
        <taxon>Spermatophyta</taxon>
        <taxon>Magnoliopsida</taxon>
        <taxon>eudicotyledons</taxon>
        <taxon>Gunneridae</taxon>
        <taxon>Pentapetalae</taxon>
        <taxon>asterids</taxon>
        <taxon>lamiids</taxon>
        <taxon>Solanales</taxon>
        <taxon>Solanaceae</taxon>
        <taxon>Solanoideae</taxon>
        <taxon>Datureae</taxon>
        <taxon>Datura</taxon>
    </lineage>
</organism>
<evidence type="ECO:0000313" key="3">
    <source>
        <dbReference type="Proteomes" id="UP000823775"/>
    </source>
</evidence>
<evidence type="ECO:0000256" key="1">
    <source>
        <dbReference type="SAM" id="MobiDB-lite"/>
    </source>
</evidence>
<comment type="caution">
    <text evidence="2">The sequence shown here is derived from an EMBL/GenBank/DDBJ whole genome shotgun (WGS) entry which is preliminary data.</text>
</comment>
<protein>
    <submittedName>
        <fullName evidence="2">Uncharacterized protein</fullName>
    </submittedName>
</protein>
<sequence length="59" mass="6825">DIPSFQKKVHQLKDELRLGRSGLLKYGTRDEPSFSKTDRRSMDDKLGIEGTLQSMEQRT</sequence>
<proteinExistence type="predicted"/>
<keyword evidence="3" id="KW-1185">Reference proteome</keyword>
<feature type="region of interest" description="Disordered" evidence="1">
    <location>
        <begin position="25"/>
        <end position="59"/>
    </location>
</feature>
<evidence type="ECO:0000313" key="2">
    <source>
        <dbReference type="EMBL" id="MCD7472315.1"/>
    </source>
</evidence>
<feature type="non-terminal residue" evidence="2">
    <location>
        <position position="59"/>
    </location>
</feature>
<feature type="non-terminal residue" evidence="2">
    <location>
        <position position="1"/>
    </location>
</feature>
<name>A0ABS8TNV4_DATST</name>
<dbReference type="EMBL" id="JACEIK010001808">
    <property type="protein sequence ID" value="MCD7472315.1"/>
    <property type="molecule type" value="Genomic_DNA"/>
</dbReference>
<feature type="compositionally biased region" description="Basic and acidic residues" evidence="1">
    <location>
        <begin position="27"/>
        <end position="47"/>
    </location>
</feature>
<dbReference type="Proteomes" id="UP000823775">
    <property type="component" value="Unassembled WGS sequence"/>
</dbReference>
<reference evidence="2 3" key="1">
    <citation type="journal article" date="2021" name="BMC Genomics">
        <title>Datura genome reveals duplications of psychoactive alkaloid biosynthetic genes and high mutation rate following tissue culture.</title>
        <authorList>
            <person name="Rajewski A."/>
            <person name="Carter-House D."/>
            <person name="Stajich J."/>
            <person name="Litt A."/>
        </authorList>
    </citation>
    <scope>NUCLEOTIDE SEQUENCE [LARGE SCALE GENOMIC DNA]</scope>
    <source>
        <strain evidence="2">AR-01</strain>
    </source>
</reference>
<gene>
    <name evidence="2" type="ORF">HAX54_013384</name>
</gene>
<accession>A0ABS8TNV4</accession>